<reference evidence="2" key="1">
    <citation type="journal article" date="2019" name="Int. J. Syst. Evol. Microbiol.">
        <title>The Global Catalogue of Microorganisms (GCM) 10K type strain sequencing project: providing services to taxonomists for standard genome sequencing and annotation.</title>
        <authorList>
            <consortium name="The Broad Institute Genomics Platform"/>
            <consortium name="The Broad Institute Genome Sequencing Center for Infectious Disease"/>
            <person name="Wu L."/>
            <person name="Ma J."/>
        </authorList>
    </citation>
    <scope>NUCLEOTIDE SEQUENCE [LARGE SCALE GENOMIC DNA]</scope>
    <source>
        <strain evidence="2">CECT 7131</strain>
    </source>
</reference>
<dbReference type="EMBL" id="JAUFPN010000202">
    <property type="protein sequence ID" value="MDN3568049.1"/>
    <property type="molecule type" value="Genomic_DNA"/>
</dbReference>
<comment type="caution">
    <text evidence="1">The sequence shown here is derived from an EMBL/GenBank/DDBJ whole genome shotgun (WGS) entry which is preliminary data.</text>
</comment>
<name>A0ABT8AFB6_9PROT</name>
<proteinExistence type="predicted"/>
<evidence type="ECO:0000313" key="1">
    <source>
        <dbReference type="EMBL" id="MDN3568049.1"/>
    </source>
</evidence>
<gene>
    <name evidence="1" type="ORF">QWZ14_27020</name>
</gene>
<accession>A0ABT8AFB6</accession>
<dbReference type="Proteomes" id="UP001529369">
    <property type="component" value="Unassembled WGS sequence"/>
</dbReference>
<dbReference type="RefSeq" id="WP_290320146.1">
    <property type="nucleotide sequence ID" value="NZ_JAUFPN010000202.1"/>
</dbReference>
<evidence type="ECO:0000313" key="2">
    <source>
        <dbReference type="Proteomes" id="UP001529369"/>
    </source>
</evidence>
<protein>
    <recommendedName>
        <fullName evidence="3">ABC transporter permease</fullName>
    </recommendedName>
</protein>
<keyword evidence="2" id="KW-1185">Reference proteome</keyword>
<evidence type="ECO:0008006" key="3">
    <source>
        <dbReference type="Google" id="ProtNLM"/>
    </source>
</evidence>
<organism evidence="1 2">
    <name type="scientific">Paeniroseomonas aquatica</name>
    <dbReference type="NCBI Taxonomy" id="373043"/>
    <lineage>
        <taxon>Bacteria</taxon>
        <taxon>Pseudomonadati</taxon>
        <taxon>Pseudomonadota</taxon>
        <taxon>Alphaproteobacteria</taxon>
        <taxon>Acetobacterales</taxon>
        <taxon>Acetobacteraceae</taxon>
        <taxon>Paeniroseomonas</taxon>
    </lineage>
</organism>
<sequence length="62" mass="6803">MDPVARMALRLAMLVRHPPGRRQAIVVLVALGLALAIGLADRAFDLFPRAADPGHGRVLRWH</sequence>